<dbReference type="Pfam" id="PF00905">
    <property type="entry name" value="Transpeptidase"/>
    <property type="match status" value="1"/>
</dbReference>
<reference evidence="2" key="1">
    <citation type="journal article" date="2021" name="PeerJ">
        <title>Extensive microbial diversity within the chicken gut microbiome revealed by metagenomics and culture.</title>
        <authorList>
            <person name="Gilroy R."/>
            <person name="Ravi A."/>
            <person name="Getino M."/>
            <person name="Pursley I."/>
            <person name="Horton D.L."/>
            <person name="Alikhan N.F."/>
            <person name="Baker D."/>
            <person name="Gharbi K."/>
            <person name="Hall N."/>
            <person name="Watson M."/>
            <person name="Adriaenssens E.M."/>
            <person name="Foster-Nyarko E."/>
            <person name="Jarju S."/>
            <person name="Secka A."/>
            <person name="Antonio M."/>
            <person name="Oren A."/>
            <person name="Chaudhuri R.R."/>
            <person name="La Ragione R."/>
            <person name="Hildebrand F."/>
            <person name="Pallen M.J."/>
        </authorList>
    </citation>
    <scope>NUCLEOTIDE SEQUENCE</scope>
    <source>
        <strain evidence="2">ChiGjej3B3-11674</strain>
    </source>
</reference>
<dbReference type="GO" id="GO:0008658">
    <property type="term" value="F:penicillin binding"/>
    <property type="evidence" value="ECO:0007669"/>
    <property type="project" value="InterPro"/>
</dbReference>
<accession>A0A9D2R479</accession>
<dbReference type="GO" id="GO:0005886">
    <property type="term" value="C:plasma membrane"/>
    <property type="evidence" value="ECO:0007669"/>
    <property type="project" value="TreeGrafter"/>
</dbReference>
<dbReference type="PANTHER" id="PTHR30627:SF2">
    <property type="entry name" value="PEPTIDOGLYCAN D,D-TRANSPEPTIDASE MRDA"/>
    <property type="match status" value="1"/>
</dbReference>
<dbReference type="GO" id="GO:0071972">
    <property type="term" value="F:peptidoglycan L,D-transpeptidase activity"/>
    <property type="evidence" value="ECO:0007669"/>
    <property type="project" value="TreeGrafter"/>
</dbReference>
<dbReference type="SUPFAM" id="SSF56601">
    <property type="entry name" value="beta-lactamase/transpeptidase-like"/>
    <property type="match status" value="1"/>
</dbReference>
<dbReference type="Proteomes" id="UP000823897">
    <property type="component" value="Unassembled WGS sequence"/>
</dbReference>
<dbReference type="InterPro" id="IPR012338">
    <property type="entry name" value="Beta-lactam/transpept-like"/>
</dbReference>
<gene>
    <name evidence="2" type="ORF">H9911_08345</name>
</gene>
<dbReference type="InterPro" id="IPR001460">
    <property type="entry name" value="PCN-bd_Tpept"/>
</dbReference>
<name>A0A9D2R479_9FIRM</name>
<dbReference type="PANTHER" id="PTHR30627">
    <property type="entry name" value="PEPTIDOGLYCAN D,D-TRANSPEPTIDASE"/>
    <property type="match status" value="1"/>
</dbReference>
<feature type="domain" description="Penicillin-binding protein transpeptidase" evidence="1">
    <location>
        <begin position="3"/>
        <end position="283"/>
    </location>
</feature>
<dbReference type="Gene3D" id="3.40.710.10">
    <property type="entry name" value="DD-peptidase/beta-lactamase superfamily"/>
    <property type="match status" value="1"/>
</dbReference>
<reference evidence="2" key="2">
    <citation type="submission" date="2021-04" db="EMBL/GenBank/DDBJ databases">
        <authorList>
            <person name="Gilroy R."/>
        </authorList>
    </citation>
    <scope>NUCLEOTIDE SEQUENCE</scope>
    <source>
        <strain evidence="2">ChiGjej3B3-11674</strain>
    </source>
</reference>
<evidence type="ECO:0000259" key="1">
    <source>
        <dbReference type="Pfam" id="PF00905"/>
    </source>
</evidence>
<proteinExistence type="predicted"/>
<evidence type="ECO:0000313" key="2">
    <source>
        <dbReference type="EMBL" id="HJD34532.1"/>
    </source>
</evidence>
<feature type="non-terminal residue" evidence="2">
    <location>
        <position position="1"/>
    </location>
</feature>
<protein>
    <recommendedName>
        <fullName evidence="1">Penicillin-binding protein transpeptidase domain-containing protein</fullName>
    </recommendedName>
</protein>
<organism evidence="2 3">
    <name type="scientific">Candidatus Mediterraneibacter tabaqchaliae</name>
    <dbReference type="NCBI Taxonomy" id="2838689"/>
    <lineage>
        <taxon>Bacteria</taxon>
        <taxon>Bacillati</taxon>
        <taxon>Bacillota</taxon>
        <taxon>Clostridia</taxon>
        <taxon>Lachnospirales</taxon>
        <taxon>Lachnospiraceae</taxon>
        <taxon>Mediterraneibacter</taxon>
    </lineage>
</organism>
<comment type="caution">
    <text evidence="2">The sequence shown here is derived from an EMBL/GenBank/DDBJ whole genome shotgun (WGS) entry which is preliminary data.</text>
</comment>
<dbReference type="EMBL" id="DWUV01000158">
    <property type="protein sequence ID" value="HJD34532.1"/>
    <property type="molecule type" value="Genomic_DNA"/>
</dbReference>
<sequence length="306" mass="33260">PGYDNNRFAGQMDEEYYYRIYNNASLPLYNRATQQLSAPGSTFKPVTVIAGMEEGVINAGTAVVCDGVFDKVAPPLKCWHEAGHGSVSGAASALQNSCNDYLCEISYRLGMGEDGMYSDEQALAVLQEYAGLFDLDKKSGIELPESSPQVTDSYAIPSAIGQGTNNFSTVQLARYATTLGNRGTSFALTLIDQIDGAENEPEIESQIELAPEIWDTVHTGMEWYIQSTQIFNDFPITAAGKSGTAQEIKTRPDHSLFIGFAPADDPEIAAAVRITNGYEAGNAVACGREIFETYYTLKGELYEKNE</sequence>
<dbReference type="InterPro" id="IPR050515">
    <property type="entry name" value="Beta-lactam/transpept"/>
</dbReference>
<dbReference type="AlphaFoldDB" id="A0A9D2R479"/>
<dbReference type="GO" id="GO:0071555">
    <property type="term" value="P:cell wall organization"/>
    <property type="evidence" value="ECO:0007669"/>
    <property type="project" value="TreeGrafter"/>
</dbReference>
<evidence type="ECO:0000313" key="3">
    <source>
        <dbReference type="Proteomes" id="UP000823897"/>
    </source>
</evidence>